<evidence type="ECO:0000313" key="9">
    <source>
        <dbReference type="Proteomes" id="UP000091857"/>
    </source>
</evidence>
<dbReference type="Pfam" id="PF02861">
    <property type="entry name" value="Clp_N"/>
    <property type="match status" value="1"/>
</dbReference>
<comment type="similarity">
    <text evidence="1">Belongs to the ClpA/ClpB family.</text>
</comment>
<dbReference type="PANTHER" id="PTHR43572:SF3">
    <property type="entry name" value="PROTEIN SMAX1-LIKE 5"/>
    <property type="match status" value="1"/>
</dbReference>
<gene>
    <name evidence="8" type="ORF">MANES_14G163200v8</name>
</gene>
<dbReference type="Gene3D" id="3.40.50.300">
    <property type="entry name" value="P-loop containing nucleotide triphosphate hydrolases"/>
    <property type="match status" value="1"/>
</dbReference>
<evidence type="ECO:0000256" key="4">
    <source>
        <dbReference type="ARBA" id="ARBA00023163"/>
    </source>
</evidence>
<keyword evidence="2 5" id="KW-0677">Repeat</keyword>
<dbReference type="EMBL" id="CM004400">
    <property type="protein sequence ID" value="OAY32061.1"/>
    <property type="molecule type" value="Genomic_DNA"/>
</dbReference>
<evidence type="ECO:0000256" key="2">
    <source>
        <dbReference type="ARBA" id="ARBA00022737"/>
    </source>
</evidence>
<dbReference type="STRING" id="3983.A0A2C9UMA7"/>
<comment type="caution">
    <text evidence="8">The sequence shown here is derived from an EMBL/GenBank/DDBJ whole genome shotgun (WGS) entry which is preliminary data.</text>
</comment>
<feature type="domain" description="Clp R" evidence="7">
    <location>
        <begin position="8"/>
        <end position="171"/>
    </location>
</feature>
<dbReference type="Gene3D" id="1.10.1780.10">
    <property type="entry name" value="Clp, N-terminal domain"/>
    <property type="match status" value="1"/>
</dbReference>
<name>A0A2C9UMA7_MANES</name>
<feature type="compositionally biased region" description="Basic and acidic residues" evidence="6">
    <location>
        <begin position="824"/>
        <end position="841"/>
    </location>
</feature>
<dbReference type="InterPro" id="IPR058680">
    <property type="entry name" value="NBD_SMAX1-like"/>
</dbReference>
<accession>A0A2C9UMA7</accession>
<dbReference type="InterPro" id="IPR036628">
    <property type="entry name" value="Clp_N_dom_sf"/>
</dbReference>
<dbReference type="AlphaFoldDB" id="A0A2C9UMA7"/>
<keyword evidence="4" id="KW-0804">Transcription</keyword>
<dbReference type="GO" id="GO:0044183">
    <property type="term" value="F:protein folding chaperone"/>
    <property type="evidence" value="ECO:0000318"/>
    <property type="project" value="GO_Central"/>
</dbReference>
<dbReference type="GO" id="GO:0005634">
    <property type="term" value="C:nucleus"/>
    <property type="evidence" value="ECO:0000318"/>
    <property type="project" value="GO_Central"/>
</dbReference>
<dbReference type="PROSITE" id="PS51903">
    <property type="entry name" value="CLP_R"/>
    <property type="match status" value="1"/>
</dbReference>
<keyword evidence="9" id="KW-1185">Reference proteome</keyword>
<dbReference type="SUPFAM" id="SSF81923">
    <property type="entry name" value="Double Clp-N motif"/>
    <property type="match status" value="1"/>
</dbReference>
<dbReference type="PANTHER" id="PTHR43572">
    <property type="entry name" value="CHAPERONE PROTEIN CLPD, CHLOROPLASTIC"/>
    <property type="match status" value="1"/>
</dbReference>
<protein>
    <recommendedName>
        <fullName evidence="7">Clp R domain-containing protein</fullName>
    </recommendedName>
</protein>
<reference evidence="9" key="1">
    <citation type="journal article" date="2016" name="Nat. Biotechnol.">
        <title>Sequencing wild and cultivated cassava and related species reveals extensive interspecific hybridization and genetic diversity.</title>
        <authorList>
            <person name="Bredeson J.V."/>
            <person name="Lyons J.B."/>
            <person name="Prochnik S.E."/>
            <person name="Wu G.A."/>
            <person name="Ha C.M."/>
            <person name="Edsinger-Gonzales E."/>
            <person name="Grimwood J."/>
            <person name="Schmutz J."/>
            <person name="Rabbi I.Y."/>
            <person name="Egesi C."/>
            <person name="Nauluvula P."/>
            <person name="Lebot V."/>
            <person name="Ndunguru J."/>
            <person name="Mkamilo G."/>
            <person name="Bart R.S."/>
            <person name="Setter T.L."/>
            <person name="Gleadow R.M."/>
            <person name="Kulakow P."/>
            <person name="Ferguson M.E."/>
            <person name="Rounsley S."/>
            <person name="Rokhsar D.S."/>
        </authorList>
    </citation>
    <scope>NUCLEOTIDE SEQUENCE [LARGE SCALE GENOMIC DNA]</scope>
    <source>
        <strain evidence="9">cv. AM560-2</strain>
    </source>
</reference>
<evidence type="ECO:0000313" key="8">
    <source>
        <dbReference type="EMBL" id="OAY32061.1"/>
    </source>
</evidence>
<proteinExistence type="inferred from homology"/>
<dbReference type="FunFam" id="1.10.1780.10:FF:000005">
    <property type="entry name" value="protein SUPPRESSOR OF MAX2 1"/>
    <property type="match status" value="1"/>
</dbReference>
<dbReference type="Pfam" id="PF23569">
    <property type="entry name" value="NBD_SMAX1"/>
    <property type="match status" value="1"/>
</dbReference>
<evidence type="ECO:0000256" key="6">
    <source>
        <dbReference type="SAM" id="MobiDB-lite"/>
    </source>
</evidence>
<evidence type="ECO:0000256" key="1">
    <source>
        <dbReference type="ARBA" id="ARBA00008675"/>
    </source>
</evidence>
<evidence type="ECO:0000256" key="5">
    <source>
        <dbReference type="PROSITE-ProRule" id="PRU01251"/>
    </source>
</evidence>
<dbReference type="InterPro" id="IPR051650">
    <property type="entry name" value="SL_signaling_regulator"/>
</dbReference>
<dbReference type="InterPro" id="IPR027417">
    <property type="entry name" value="P-loop_NTPase"/>
</dbReference>
<dbReference type="Proteomes" id="UP000091857">
    <property type="component" value="Chromosome 14"/>
</dbReference>
<dbReference type="OMA" id="TNYQFAP"/>
<evidence type="ECO:0000259" key="7">
    <source>
        <dbReference type="PROSITE" id="PS51903"/>
    </source>
</evidence>
<dbReference type="OrthoDB" id="1872342at2759"/>
<feature type="region of interest" description="Disordered" evidence="6">
    <location>
        <begin position="803"/>
        <end position="869"/>
    </location>
</feature>
<dbReference type="InterPro" id="IPR004176">
    <property type="entry name" value="Clp_R_N"/>
</dbReference>
<sequence length="1011" mass="113245">MRSGACTVQQTLTAEAASVLKHSLSLARRRGHGQVTPLHVAATLLSSRASLLRRACLKSQPHQSSHPLQCRALELCFNVALNRLPTTPGPLLHGQPSLSNALLAALKRAQAHQRRGCIEQQQQQLLVTIKVVLEQLIISILDDPSVSRVMREAGFSSTAVKNNIEDSSASSVFQCYTTTGGGVFSSPCSPSPGETQREIINPTTFWQTHFLTYTSEQTPLLFSPQKKLTSNYFTDSISVKEDIKLILEVFLRKKRKNTVIVGDCVSITEGLAGELKERIERGEAPVELKHTQFVKFQFAPVSLRFMKKEDVEMNISQLKMNVDSAGEGGTIIYTGDLKWTVEESVINGEDSAAAGYSPVDHLVTEIGRLLSDYSSSNTKVWLMATASYQTYMRCQMRQPPLEIQWALQAVSVPSGGLGLGLHGSSINVSRVTFSQSPSQLLETKPIISNSKEEQDKLFCCPQCTSSYEKEAQLLKSGQQKNLPPWLHPQGTNANQEDKLVEMRRKWNGFCQGLKHQGRQIQTHLDSITLYNNNTNQWLMGKSYSYASPYPWWPSQNIFSDSSPISFADSVLKPNQASSFVPKFRRQQSCTIDFNFGNGTQKHLQYSGEPNLDSLKNTQGKEVKITLALGNSFISDIGERDRGRSNLRKLLRDNVPWQSEIIHSIVEALVESKSTGKGTWLLIQGNDTLGKRRLALAIAESVLGSVDLLLYINMRKKDNKVTPSSETIEKALRNQEKIVALVEDVNFADTQFMELLADGFDTGKFGESGNQAIFILTTGGNLISCEDGKMDQDSVVRMTLEVKETTPPNKRQAEWDISGNNKTPRTNENKEVKNGNKKKDYSRQSSFNTLDLNIKASEDDEREEKPAEFSPISSYLSRQNTLDPVTPNWFLDSIRNRYVFDQNEAQHREMTEGFSSKMKRCMEEVFGDQNVNGFSIEKRVLEEVLDGYGSFVNSLLERWLKDIFQTTLQRVKIEGKEGVGIRLCFEGRNERILEDGFMGTCLPNKIQISFMD</sequence>
<evidence type="ECO:0000256" key="3">
    <source>
        <dbReference type="ARBA" id="ARBA00023015"/>
    </source>
</evidence>
<keyword evidence="3" id="KW-0805">Transcription regulation</keyword>
<organism evidence="8 9">
    <name type="scientific">Manihot esculenta</name>
    <name type="common">Cassava</name>
    <name type="synonym">Jatropha manihot</name>
    <dbReference type="NCBI Taxonomy" id="3983"/>
    <lineage>
        <taxon>Eukaryota</taxon>
        <taxon>Viridiplantae</taxon>
        <taxon>Streptophyta</taxon>
        <taxon>Embryophyta</taxon>
        <taxon>Tracheophyta</taxon>
        <taxon>Spermatophyta</taxon>
        <taxon>Magnoliopsida</taxon>
        <taxon>eudicotyledons</taxon>
        <taxon>Gunneridae</taxon>
        <taxon>Pentapetalae</taxon>
        <taxon>rosids</taxon>
        <taxon>fabids</taxon>
        <taxon>Malpighiales</taxon>
        <taxon>Euphorbiaceae</taxon>
        <taxon>Crotonoideae</taxon>
        <taxon>Manihoteae</taxon>
        <taxon>Manihot</taxon>
    </lineage>
</organism>
<dbReference type="Gramene" id="Manes.14G163200.2.v8.1">
    <property type="protein sequence ID" value="Manes.14G163200.2.v8.1.CDS"/>
    <property type="gene ID" value="Manes.14G163200.v8.1"/>
</dbReference>